<keyword evidence="2" id="KW-0472">Membrane</keyword>
<dbReference type="AlphaFoldDB" id="A0AA88AJY6"/>
<evidence type="ECO:0000256" key="1">
    <source>
        <dbReference type="ARBA" id="ARBA00010199"/>
    </source>
</evidence>
<feature type="transmembrane region" description="Helical" evidence="2">
    <location>
        <begin position="112"/>
        <end position="136"/>
    </location>
</feature>
<feature type="transmembrane region" description="Helical" evidence="2">
    <location>
        <begin position="156"/>
        <end position="175"/>
    </location>
</feature>
<evidence type="ECO:0000313" key="4">
    <source>
        <dbReference type="Proteomes" id="UP001187192"/>
    </source>
</evidence>
<dbReference type="GO" id="GO:0042910">
    <property type="term" value="F:xenobiotic transmembrane transporter activity"/>
    <property type="evidence" value="ECO:0007669"/>
    <property type="project" value="InterPro"/>
</dbReference>
<dbReference type="Pfam" id="PF01554">
    <property type="entry name" value="MatE"/>
    <property type="match status" value="1"/>
</dbReference>
<dbReference type="Proteomes" id="UP001187192">
    <property type="component" value="Unassembled WGS sequence"/>
</dbReference>
<dbReference type="GO" id="GO:0016020">
    <property type="term" value="C:membrane"/>
    <property type="evidence" value="ECO:0007669"/>
    <property type="project" value="InterPro"/>
</dbReference>
<accession>A0AA88AJY6</accession>
<name>A0AA88AJY6_FICCA</name>
<gene>
    <name evidence="3" type="ORF">TIFTF001_023619</name>
</gene>
<keyword evidence="2" id="KW-0812">Transmembrane</keyword>
<evidence type="ECO:0000313" key="3">
    <source>
        <dbReference type="EMBL" id="GMN54497.1"/>
    </source>
</evidence>
<protein>
    <submittedName>
        <fullName evidence="3">Uncharacterized protein</fullName>
    </submittedName>
</protein>
<keyword evidence="2" id="KW-1133">Transmembrane helix</keyword>
<dbReference type="EMBL" id="BTGU01000051">
    <property type="protein sequence ID" value="GMN54497.1"/>
    <property type="molecule type" value="Genomic_DNA"/>
</dbReference>
<comment type="similarity">
    <text evidence="1">Belongs to the multi antimicrobial extrusion (MATE) (TC 2.A.66.1) family.</text>
</comment>
<dbReference type="GO" id="GO:0015297">
    <property type="term" value="F:antiporter activity"/>
    <property type="evidence" value="ECO:0007669"/>
    <property type="project" value="InterPro"/>
</dbReference>
<dbReference type="Gramene" id="FCD_00012166-RA">
    <property type="protein sequence ID" value="FCD_00012166-RA:cds"/>
    <property type="gene ID" value="FCD_00012166"/>
</dbReference>
<dbReference type="PANTHER" id="PTHR11206">
    <property type="entry name" value="MULTIDRUG RESISTANCE PROTEIN"/>
    <property type="match status" value="1"/>
</dbReference>
<reference evidence="3" key="1">
    <citation type="submission" date="2023-07" db="EMBL/GenBank/DDBJ databases">
        <title>draft genome sequence of fig (Ficus carica).</title>
        <authorList>
            <person name="Takahashi T."/>
            <person name="Nishimura K."/>
        </authorList>
    </citation>
    <scope>NUCLEOTIDE SEQUENCE</scope>
</reference>
<feature type="transmembrane region" description="Helical" evidence="2">
    <location>
        <begin position="79"/>
        <end position="100"/>
    </location>
</feature>
<keyword evidence="4" id="KW-1185">Reference proteome</keyword>
<feature type="transmembrane region" description="Helical" evidence="2">
    <location>
        <begin position="50"/>
        <end position="67"/>
    </location>
</feature>
<organism evidence="3 4">
    <name type="scientific">Ficus carica</name>
    <name type="common">Common fig</name>
    <dbReference type="NCBI Taxonomy" id="3494"/>
    <lineage>
        <taxon>Eukaryota</taxon>
        <taxon>Viridiplantae</taxon>
        <taxon>Streptophyta</taxon>
        <taxon>Embryophyta</taxon>
        <taxon>Tracheophyta</taxon>
        <taxon>Spermatophyta</taxon>
        <taxon>Magnoliopsida</taxon>
        <taxon>eudicotyledons</taxon>
        <taxon>Gunneridae</taxon>
        <taxon>Pentapetalae</taxon>
        <taxon>rosids</taxon>
        <taxon>fabids</taxon>
        <taxon>Rosales</taxon>
        <taxon>Moraceae</taxon>
        <taxon>Ficeae</taxon>
        <taxon>Ficus</taxon>
    </lineage>
</organism>
<comment type="caution">
    <text evidence="3">The sequence shown here is derived from an EMBL/GenBank/DDBJ whole genome shotgun (WGS) entry which is preliminary data.</text>
</comment>
<dbReference type="InterPro" id="IPR002528">
    <property type="entry name" value="MATE_fam"/>
</dbReference>
<evidence type="ECO:0000256" key="2">
    <source>
        <dbReference type="SAM" id="Phobius"/>
    </source>
</evidence>
<proteinExistence type="inferred from homology"/>
<sequence>MAATAVPLLEEERVRDGDDNEGEKWWKKVWDKDEAQKQAFFSLPMILTNLFYYLITLVSVMFAGHLGQLELAGATLSNSWAIVSGITFMIGLSGALETLCGQGFGAKLYKTLGIHLQAACITSFLFSIIVCFVWFFTEPILIFVRQDPQIAKTAAIYVKFLIPALFAYGFLQNILRSSTCSLNFIVGVLSCSRHLRDLLEEVRTDMAWIFSLILLLHLHKLETCCSLCSYGVYKSRNLWSFFALDSDLLFVWQLNLFSLDVSPMISVNTETIAYMVSCGLSSAARLIVHKLTILPGSSLVW</sequence>